<gene>
    <name evidence="7" type="ORF">TresaDRAFT_1224</name>
</gene>
<comment type="similarity">
    <text evidence="2">Belongs to the metallo-dependent hydrolases superfamily. Adenosine and AMP deaminases family.</text>
</comment>
<dbReference type="InterPro" id="IPR006330">
    <property type="entry name" value="Ado/ade_deaminase"/>
</dbReference>
<dbReference type="InterPro" id="IPR001365">
    <property type="entry name" value="A_deaminase_dom"/>
</dbReference>
<dbReference type="SUPFAM" id="SSF51556">
    <property type="entry name" value="Metallo-dependent hydrolases"/>
    <property type="match status" value="1"/>
</dbReference>
<dbReference type="EC" id="3.5.4.4" evidence="7"/>
<evidence type="ECO:0000256" key="4">
    <source>
        <dbReference type="ARBA" id="ARBA00022801"/>
    </source>
</evidence>
<evidence type="ECO:0000313" key="8">
    <source>
        <dbReference type="Proteomes" id="UP000003571"/>
    </source>
</evidence>
<dbReference type="Proteomes" id="UP000003571">
    <property type="component" value="Unassembled WGS sequence"/>
</dbReference>
<proteinExistence type="inferred from homology"/>
<dbReference type="GO" id="GO:0019239">
    <property type="term" value="F:deaminase activity"/>
    <property type="evidence" value="ECO:0007669"/>
    <property type="project" value="InterPro"/>
</dbReference>
<dbReference type="PATRIC" id="fig|907348.3.peg.1868"/>
<keyword evidence="3" id="KW-0479">Metal-binding</keyword>
<keyword evidence="4 7" id="KW-0378">Hydrolase</keyword>
<keyword evidence="8" id="KW-1185">Reference proteome</keyword>
<keyword evidence="5" id="KW-0862">Zinc</keyword>
<comment type="cofactor">
    <cofactor evidence="1">
        <name>Zn(2+)</name>
        <dbReference type="ChEBI" id="CHEBI:29105"/>
    </cofactor>
</comment>
<dbReference type="GO" id="GO:0046872">
    <property type="term" value="F:metal ion binding"/>
    <property type="evidence" value="ECO:0007669"/>
    <property type="project" value="UniProtKB-KW"/>
</dbReference>
<reference evidence="7 8" key="1">
    <citation type="submission" date="2011-09" db="EMBL/GenBank/DDBJ databases">
        <title>The draft genome of Treponema saccharophilum DSM 2985.</title>
        <authorList>
            <consortium name="US DOE Joint Genome Institute (JGI-PGF)"/>
            <person name="Lucas S."/>
            <person name="Copeland A."/>
            <person name="Lapidus A."/>
            <person name="Glavina del Rio T."/>
            <person name="Dalin E."/>
            <person name="Tice H."/>
            <person name="Bruce D."/>
            <person name="Goodwin L."/>
            <person name="Pitluck S."/>
            <person name="Peters L."/>
            <person name="Kyrpides N."/>
            <person name="Mavromatis K."/>
            <person name="Ivanova N."/>
            <person name="Markowitz V."/>
            <person name="Cheng J.-F."/>
            <person name="Hugenholtz P."/>
            <person name="Woyke T."/>
            <person name="Wu D."/>
            <person name="Gronow S."/>
            <person name="Wellnitz S."/>
            <person name="Brambilla E."/>
            <person name="Klenk H.-P."/>
            <person name="Eisen J.A."/>
        </authorList>
    </citation>
    <scope>NUCLEOTIDE SEQUENCE [LARGE SCALE GENOMIC DNA]</scope>
    <source>
        <strain evidence="7 8">DSM 2985</strain>
    </source>
</reference>
<evidence type="ECO:0000256" key="1">
    <source>
        <dbReference type="ARBA" id="ARBA00001947"/>
    </source>
</evidence>
<sequence length="355" mass="40231">MERTTEKQLGKEEFLNFFRKIPKAEIHLHLEAVISRDTVRRFIRRRNPEFDDERAEQEIGRIFTYSDLNGFIKAYLAVQDLYDSPADFNDVFRDLRDYLVRNGIKYAEIFAAPSAFIKKGWDFSEIVSVYMKNVIKIETETGIKVRILIDVSRTFGFENAEKNLQLLLANMTPVIIGIGLGGSETNGPARLFGSVFEKARSRGLVTVAHAGEDVGPESVWDTINILRAARIGHGISSAGDEKLIDELVRRNIPLEVCPTSNVFTRKFVSTMKEHPIRKFFDRGITVTLNSDDPLFFGVELLDEYWNAYAEIGFSLAELRKIAENSFRASFIGDDEKAKFIDAVGKAWDGNPATAR</sequence>
<feature type="domain" description="Adenosine deaminase" evidence="6">
    <location>
        <begin position="22"/>
        <end position="345"/>
    </location>
</feature>
<dbReference type="PANTHER" id="PTHR43114:SF6">
    <property type="entry name" value="ADENINE DEAMINASE"/>
    <property type="match status" value="1"/>
</dbReference>
<dbReference type="PANTHER" id="PTHR43114">
    <property type="entry name" value="ADENINE DEAMINASE"/>
    <property type="match status" value="1"/>
</dbReference>
<comment type="caution">
    <text evidence="7">The sequence shown here is derived from an EMBL/GenBank/DDBJ whole genome shotgun (WGS) entry which is preliminary data.</text>
</comment>
<dbReference type="OrthoDB" id="9779574at2"/>
<name>H7ELS4_9SPIR</name>
<dbReference type="EMBL" id="AGRW01000050">
    <property type="protein sequence ID" value="EIC01332.1"/>
    <property type="molecule type" value="Genomic_DNA"/>
</dbReference>
<dbReference type="AlphaFoldDB" id="H7ELS4"/>
<evidence type="ECO:0000256" key="5">
    <source>
        <dbReference type="ARBA" id="ARBA00022833"/>
    </source>
</evidence>
<dbReference type="eggNOG" id="COG1816">
    <property type="taxonomic scope" value="Bacteria"/>
</dbReference>
<organism evidence="7 8">
    <name type="scientific">Treponema saccharophilum DSM 2985</name>
    <dbReference type="NCBI Taxonomy" id="907348"/>
    <lineage>
        <taxon>Bacteria</taxon>
        <taxon>Pseudomonadati</taxon>
        <taxon>Spirochaetota</taxon>
        <taxon>Spirochaetia</taxon>
        <taxon>Spirochaetales</taxon>
        <taxon>Treponemataceae</taxon>
        <taxon>Treponema</taxon>
    </lineage>
</organism>
<dbReference type="RefSeq" id="WP_002705000.1">
    <property type="nucleotide sequence ID" value="NZ_AGRW01000050.1"/>
</dbReference>
<evidence type="ECO:0000259" key="6">
    <source>
        <dbReference type="Pfam" id="PF00962"/>
    </source>
</evidence>
<evidence type="ECO:0000313" key="7">
    <source>
        <dbReference type="EMBL" id="EIC01332.1"/>
    </source>
</evidence>
<dbReference type="Pfam" id="PF00962">
    <property type="entry name" value="A_deaminase"/>
    <property type="match status" value="1"/>
</dbReference>
<protein>
    <submittedName>
        <fullName evidence="7">Adenosine deaminase</fullName>
        <ecNumber evidence="7">3.5.4.4</ecNumber>
    </submittedName>
</protein>
<dbReference type="InterPro" id="IPR032466">
    <property type="entry name" value="Metal_Hydrolase"/>
</dbReference>
<dbReference type="Gene3D" id="3.20.20.140">
    <property type="entry name" value="Metal-dependent hydrolases"/>
    <property type="match status" value="1"/>
</dbReference>
<dbReference type="NCBIfam" id="TIGR01430">
    <property type="entry name" value="aden_deam"/>
    <property type="match status" value="1"/>
</dbReference>
<accession>H7ELS4</accession>
<evidence type="ECO:0000256" key="2">
    <source>
        <dbReference type="ARBA" id="ARBA00006676"/>
    </source>
</evidence>
<dbReference type="STRING" id="907348.TresaDRAFT_1224"/>
<dbReference type="GO" id="GO:0016814">
    <property type="term" value="F:hydrolase activity, acting on carbon-nitrogen (but not peptide) bonds, in cyclic amidines"/>
    <property type="evidence" value="ECO:0007669"/>
    <property type="project" value="UniProtKB-ARBA"/>
</dbReference>
<evidence type="ECO:0000256" key="3">
    <source>
        <dbReference type="ARBA" id="ARBA00022723"/>
    </source>
</evidence>